<evidence type="ECO:0000313" key="2">
    <source>
        <dbReference type="EMBL" id="CAE6714454.1"/>
    </source>
</evidence>
<dbReference type="EMBL" id="HG992341">
    <property type="protein sequence ID" value="CAE6714473.1"/>
    <property type="molecule type" value="Genomic_DNA"/>
</dbReference>
<dbReference type="AlphaFoldDB" id="A0A2S7CGG3"/>
<sequence length="594" mass="66512">MLGLKAALFICVGLMVMLAGDVKASEASRQNYEADERAFFASAEVEKAERSTLARSLALATGDLKASDASMRFARFEDLFGKCLRHHSYYELLSSRNTSDASSRQALSEVDGLCEEASTQARGVLLSSSPEEAWTKPYAFLRQRAEHARDHKPATDQMATFEAASDKVDQLSRQYASILEATPFETIETHRGRLHAFLDNKTLMGDPDRAVRADAWRAYWKGIDSKSDLLGQTLIGIVHNENTMAVAKGYNDAPEVHYATMGITREAVGDALVAMESHADSWQAYLAMKGDKPWDMAAPVGHFSHHLTIDQLRRVATRAMAPLGEHHAEQLSRVLDVRERRMDLSSTPGSRTMDAFSITAPGVPSVLYVGYRRDDLESDVELIHEAAHAVHGQLMNDAQTSPLARNGPSWMIEAFAILDELLLREKLAKEAETPEAREFYLRSLIDDMALQLFTSAEEAQLERDIYDGFATNTLKSAADLSKVTMRVLSRYEQRTQLHPELANTWATKRLFYQDPMYLTNYLYAGLVAVKLFELSQLNDPAFQVRYRSLEEQGFGQDPLASLEATLGGKISWRRLVDEDVAFFDAQVTHLTRLR</sequence>
<dbReference type="InterPro" id="IPR042088">
    <property type="entry name" value="OligoPept_F_C"/>
</dbReference>
<accession>A0A2S7CGG3</accession>
<evidence type="ECO:0000313" key="3">
    <source>
        <dbReference type="Proteomes" id="UP000835243"/>
    </source>
</evidence>
<gene>
    <name evidence="2" type="ORF">CFBP1159_07630</name>
</gene>
<dbReference type="Proteomes" id="UP000835243">
    <property type="component" value="Chromosome"/>
</dbReference>
<protein>
    <submittedName>
        <fullName evidence="2">Uncharacterized protein</fullName>
    </submittedName>
</protein>
<proteinExistence type="predicted"/>
<organism evidence="2 3">
    <name type="scientific">Xanthomonas arboricola pv. corylina</name>
    <dbReference type="NCBI Taxonomy" id="487821"/>
    <lineage>
        <taxon>Bacteria</taxon>
        <taxon>Pseudomonadati</taxon>
        <taxon>Pseudomonadota</taxon>
        <taxon>Gammaproteobacteria</taxon>
        <taxon>Lysobacterales</taxon>
        <taxon>Lysobacteraceae</taxon>
        <taxon>Xanthomonas</taxon>
    </lineage>
</organism>
<dbReference type="SUPFAM" id="SSF55486">
    <property type="entry name" value="Metalloproteases ('zincins'), catalytic domain"/>
    <property type="match status" value="1"/>
</dbReference>
<keyword evidence="1" id="KW-0732">Signal</keyword>
<dbReference type="Gene3D" id="1.10.1370.20">
    <property type="entry name" value="Oligoendopeptidase f, C-terminal domain"/>
    <property type="match status" value="1"/>
</dbReference>
<name>A0A2S7CGG3_9XANT</name>
<feature type="chain" id="PRO_5044070598" evidence="1">
    <location>
        <begin position="20"/>
        <end position="594"/>
    </location>
</feature>
<evidence type="ECO:0000256" key="1">
    <source>
        <dbReference type="SAM" id="SignalP"/>
    </source>
</evidence>
<dbReference type="EMBL" id="HG992341">
    <property type="protein sequence ID" value="CAE6714454.1"/>
    <property type="molecule type" value="Genomic_DNA"/>
</dbReference>
<reference evidence="2 3" key="1">
    <citation type="submission" date="2021-02" db="EMBL/GenBank/DDBJ databases">
        <authorList>
            <person name="Pothier F. J."/>
        </authorList>
    </citation>
    <scope>NUCLEOTIDE SEQUENCE [LARGE SCALE GENOMIC DNA]</scope>
    <source>
        <strain evidence="2 3">CFBP 1159</strain>
    </source>
</reference>
<feature type="signal peptide" evidence="1">
    <location>
        <begin position="1"/>
        <end position="19"/>
    </location>
</feature>
<dbReference type="RefSeq" id="WP_050570463.1">
    <property type="nucleotide sequence ID" value="NZ_CP062164.1"/>
</dbReference>